<reference evidence="4 5" key="1">
    <citation type="journal article" date="2019" name="Int. J. Syst. Evol. Microbiol.">
        <title>The Global Catalogue of Microorganisms (GCM) 10K type strain sequencing project: providing services to taxonomists for standard genome sequencing and annotation.</title>
        <authorList>
            <consortium name="The Broad Institute Genomics Platform"/>
            <consortium name="The Broad Institute Genome Sequencing Center for Infectious Disease"/>
            <person name="Wu L."/>
            <person name="Ma J."/>
        </authorList>
    </citation>
    <scope>NUCLEOTIDE SEQUENCE [LARGE SCALE GENOMIC DNA]</scope>
    <source>
        <strain evidence="4 5">JCM 10696</strain>
    </source>
</reference>
<dbReference type="RefSeq" id="WP_344241814.1">
    <property type="nucleotide sequence ID" value="NZ_BAAAHH010000012.1"/>
</dbReference>
<dbReference type="InterPro" id="IPR000674">
    <property type="entry name" value="Ald_Oxase/Xan_DH_a/b"/>
</dbReference>
<dbReference type="Pfam" id="PF20256">
    <property type="entry name" value="MoCoBD_2"/>
    <property type="match status" value="1"/>
</dbReference>
<dbReference type="PANTHER" id="PTHR11908">
    <property type="entry name" value="XANTHINE DEHYDROGENASE"/>
    <property type="match status" value="1"/>
</dbReference>
<evidence type="ECO:0000256" key="2">
    <source>
        <dbReference type="ARBA" id="ARBA00023002"/>
    </source>
</evidence>
<dbReference type="EMBL" id="BAAAHH010000012">
    <property type="protein sequence ID" value="GAA0952871.1"/>
    <property type="molecule type" value="Genomic_DNA"/>
</dbReference>
<evidence type="ECO:0000313" key="4">
    <source>
        <dbReference type="EMBL" id="GAA0952871.1"/>
    </source>
</evidence>
<dbReference type="InterPro" id="IPR008274">
    <property type="entry name" value="AldOxase/xan_DH_MoCoBD1"/>
</dbReference>
<dbReference type="Gene3D" id="3.90.1170.50">
    <property type="entry name" value="Aldehyde oxidase/xanthine dehydrogenase, a/b hammerhead"/>
    <property type="match status" value="1"/>
</dbReference>
<gene>
    <name evidence="4" type="ORF">GCM10009550_34220</name>
</gene>
<name>A0ABN1R745_9ACTN</name>
<evidence type="ECO:0000256" key="1">
    <source>
        <dbReference type="ARBA" id="ARBA00022505"/>
    </source>
</evidence>
<dbReference type="Proteomes" id="UP001500665">
    <property type="component" value="Unassembled WGS sequence"/>
</dbReference>
<proteinExistence type="predicted"/>
<keyword evidence="1" id="KW-0500">Molybdenum</keyword>
<dbReference type="InterPro" id="IPR016208">
    <property type="entry name" value="Ald_Oxase/xanthine_DH-like"/>
</dbReference>
<feature type="domain" description="Aldehyde oxidase/xanthine dehydrogenase a/b hammerhead" evidence="3">
    <location>
        <begin position="26"/>
        <end position="151"/>
    </location>
</feature>
<dbReference type="Pfam" id="PF02738">
    <property type="entry name" value="MoCoBD_1"/>
    <property type="match status" value="1"/>
</dbReference>
<dbReference type="Pfam" id="PF01315">
    <property type="entry name" value="Ald_Xan_dh_C"/>
    <property type="match status" value="1"/>
</dbReference>
<comment type="caution">
    <text evidence="4">The sequence shown here is derived from an EMBL/GenBank/DDBJ whole genome shotgun (WGS) entry which is preliminary data.</text>
</comment>
<dbReference type="SMART" id="SM01008">
    <property type="entry name" value="Ald_Xan_dh_C"/>
    <property type="match status" value="1"/>
</dbReference>
<dbReference type="PANTHER" id="PTHR11908:SF132">
    <property type="entry name" value="ALDEHYDE OXIDASE 1-RELATED"/>
    <property type="match status" value="1"/>
</dbReference>
<dbReference type="InterPro" id="IPR046867">
    <property type="entry name" value="AldOxase/xan_DH_MoCoBD2"/>
</dbReference>
<keyword evidence="5" id="KW-1185">Reference proteome</keyword>
<keyword evidence="2" id="KW-0560">Oxidoreductase</keyword>
<dbReference type="InterPro" id="IPR037165">
    <property type="entry name" value="AldOxase/xan_DH_Mopterin-bd_sf"/>
</dbReference>
<dbReference type="SUPFAM" id="SSF56003">
    <property type="entry name" value="Molybdenum cofactor-binding domain"/>
    <property type="match status" value="1"/>
</dbReference>
<dbReference type="SUPFAM" id="SSF54665">
    <property type="entry name" value="CO dehydrogenase molybdoprotein N-domain-like"/>
    <property type="match status" value="1"/>
</dbReference>
<dbReference type="Gene3D" id="3.30.365.10">
    <property type="entry name" value="Aldehyde oxidase/xanthine dehydrogenase, molybdopterin binding domain"/>
    <property type="match status" value="4"/>
</dbReference>
<dbReference type="InterPro" id="IPR036856">
    <property type="entry name" value="Ald_Oxase/Xan_DH_a/b_sf"/>
</dbReference>
<evidence type="ECO:0000259" key="3">
    <source>
        <dbReference type="SMART" id="SM01008"/>
    </source>
</evidence>
<sequence length="798" mass="84661">MSAEAFADQGLIGTSVLRKEDDALLRGRGRFLADLVIPDSLEAAFVRSPHAHAKVTRIDLEAARALPGVVAAYTWDDIRDTVSELFLEAEMRIPEQVKEAIRPLSRLQPVPLLADGLVTCVGQAVVMIIAVDRYVAEDAIELVEVGYEPLPPLVDPLAALDADAPIVVPGTDDNLAISVEGRSGDIETALAEAAYVVTERYRSHRYVASPMETRGVAVMLDPRDGGLTVFASTQTPHRLREVIAGTLRLDSGRVRVTAPDIGGGFGQKGVQYVEDVLLPYAAHRLGRSVRWVEDRTENLTSSSHAREQVHDITLAADAEGRLLALRDDVVINLGNANLTGLVVPYNTLTHVIGPYVIPVLDLRVRGVLTTTMMTTPYRGAGRPEAVFAMERAMDRLARAMGIEPHELRARNLVRPEKMPHRTGLMYRDGTMQTYDSGDFPELLRRLVGHLKIDEVRARQRGGGTAPGKRLGVGLAMYIEGTGLGPFESGSVTVLPNGRVRVATGASSQGQAHQTVFAQVAADAIGVPLDRIDLIEGDTAAIGHGVGTIASRSMVTAGNAIHLAGLAVRERLLADAAEALGTAPEDLEIVDGVVRPADKPEAGIDVAALAARRAPLLVPGTSTGPGAMISETTFFKPPTVTVASAAHGAVVEVDERTGKVEILSYAVVHDCGRVVNPMVADGQVTGGVMQGIGGALYEEMEYGPDGQPRSVTYMDYLVPTAAEAPPYVLDHIETRSALNPLGVKGLGEGGAIAPPAALANAVEDALGPDRVHITRGPLTPSRVKDLIRGASSGASPDER</sequence>
<evidence type="ECO:0000313" key="5">
    <source>
        <dbReference type="Proteomes" id="UP001500665"/>
    </source>
</evidence>
<protein>
    <submittedName>
        <fullName evidence="4">Xanthine dehydrogenase family protein molybdopterin-binding subunit</fullName>
    </submittedName>
</protein>
<accession>A0ABN1R745</accession>
<organism evidence="4 5">
    <name type="scientific">Actinocorallia libanotica</name>
    <dbReference type="NCBI Taxonomy" id="46162"/>
    <lineage>
        <taxon>Bacteria</taxon>
        <taxon>Bacillati</taxon>
        <taxon>Actinomycetota</taxon>
        <taxon>Actinomycetes</taxon>
        <taxon>Streptosporangiales</taxon>
        <taxon>Thermomonosporaceae</taxon>
        <taxon>Actinocorallia</taxon>
    </lineage>
</organism>